<proteinExistence type="predicted"/>
<keyword evidence="3" id="KW-1185">Reference proteome</keyword>
<comment type="caution">
    <text evidence="2">The sequence shown here is derived from an EMBL/GenBank/DDBJ whole genome shotgun (WGS) entry which is preliminary data.</text>
</comment>
<sequence length="152" mass="16853">MQQTAGRANSESPESSKGLPTAKAGLTGQNVTMDDGMKCWASESTQAKHEPDTSRIRAGHETDTRRTRAGDEPETSQRRAGDETETRRRRARHEPETRQTRASDEPETRRRRAGHEPETCRPGCGAEKFEETFGSLRICGGKKHTMAGGQCR</sequence>
<feature type="compositionally biased region" description="Basic and acidic residues" evidence="1">
    <location>
        <begin position="46"/>
        <end position="86"/>
    </location>
</feature>
<name>A0A4Z2HY42_9TELE</name>
<evidence type="ECO:0000313" key="3">
    <source>
        <dbReference type="Proteomes" id="UP000314294"/>
    </source>
</evidence>
<evidence type="ECO:0000256" key="1">
    <source>
        <dbReference type="SAM" id="MobiDB-lite"/>
    </source>
</evidence>
<feature type="compositionally biased region" description="Basic and acidic residues" evidence="1">
    <location>
        <begin position="93"/>
        <end position="119"/>
    </location>
</feature>
<feature type="region of interest" description="Disordered" evidence="1">
    <location>
        <begin position="1"/>
        <end position="125"/>
    </location>
</feature>
<dbReference type="EMBL" id="SRLO01000163">
    <property type="protein sequence ID" value="TNN70450.1"/>
    <property type="molecule type" value="Genomic_DNA"/>
</dbReference>
<organism evidence="2 3">
    <name type="scientific">Liparis tanakae</name>
    <name type="common">Tanaka's snailfish</name>
    <dbReference type="NCBI Taxonomy" id="230148"/>
    <lineage>
        <taxon>Eukaryota</taxon>
        <taxon>Metazoa</taxon>
        <taxon>Chordata</taxon>
        <taxon>Craniata</taxon>
        <taxon>Vertebrata</taxon>
        <taxon>Euteleostomi</taxon>
        <taxon>Actinopterygii</taxon>
        <taxon>Neopterygii</taxon>
        <taxon>Teleostei</taxon>
        <taxon>Neoteleostei</taxon>
        <taxon>Acanthomorphata</taxon>
        <taxon>Eupercaria</taxon>
        <taxon>Perciformes</taxon>
        <taxon>Cottioidei</taxon>
        <taxon>Cottales</taxon>
        <taxon>Liparidae</taxon>
        <taxon>Liparis</taxon>
    </lineage>
</organism>
<evidence type="ECO:0000313" key="2">
    <source>
        <dbReference type="EMBL" id="TNN70450.1"/>
    </source>
</evidence>
<accession>A0A4Z2HY42</accession>
<feature type="compositionally biased region" description="Polar residues" evidence="1">
    <location>
        <begin position="1"/>
        <end position="15"/>
    </location>
</feature>
<dbReference type="Proteomes" id="UP000314294">
    <property type="component" value="Unassembled WGS sequence"/>
</dbReference>
<gene>
    <name evidence="2" type="ORF">EYF80_019327</name>
</gene>
<dbReference type="AlphaFoldDB" id="A0A4Z2HY42"/>
<reference evidence="2 3" key="1">
    <citation type="submission" date="2019-03" db="EMBL/GenBank/DDBJ databases">
        <title>First draft genome of Liparis tanakae, snailfish: a comprehensive survey of snailfish specific genes.</title>
        <authorList>
            <person name="Kim W."/>
            <person name="Song I."/>
            <person name="Jeong J.-H."/>
            <person name="Kim D."/>
            <person name="Kim S."/>
            <person name="Ryu S."/>
            <person name="Song J.Y."/>
            <person name="Lee S.K."/>
        </authorList>
    </citation>
    <scope>NUCLEOTIDE SEQUENCE [LARGE SCALE GENOMIC DNA]</scope>
    <source>
        <tissue evidence="2">Muscle</tissue>
    </source>
</reference>
<protein>
    <submittedName>
        <fullName evidence="2">Uncharacterized protein</fullName>
    </submittedName>
</protein>